<reference evidence="10 11" key="1">
    <citation type="journal article" date="2016" name="Nat. Commun.">
        <title>Thousands of microbial genomes shed light on interconnected biogeochemical processes in an aquifer system.</title>
        <authorList>
            <person name="Anantharaman K."/>
            <person name="Brown C.T."/>
            <person name="Hug L.A."/>
            <person name="Sharon I."/>
            <person name="Castelle C.J."/>
            <person name="Probst A.J."/>
            <person name="Thomas B.C."/>
            <person name="Singh A."/>
            <person name="Wilkins M.J."/>
            <person name="Karaoz U."/>
            <person name="Brodie E.L."/>
            <person name="Williams K.H."/>
            <person name="Hubbard S.S."/>
            <person name="Banfield J.F."/>
        </authorList>
    </citation>
    <scope>NUCLEOTIDE SEQUENCE [LARGE SCALE GENOMIC DNA]</scope>
</reference>
<comment type="caution">
    <text evidence="10">The sequence shown here is derived from an EMBL/GenBank/DDBJ whole genome shotgun (WGS) entry which is preliminary data.</text>
</comment>
<dbReference type="PANTHER" id="PTHR43586">
    <property type="entry name" value="CYSTEINE DESULFURASE"/>
    <property type="match status" value="1"/>
</dbReference>
<dbReference type="CDD" id="cd06453">
    <property type="entry name" value="SufS_like"/>
    <property type="match status" value="1"/>
</dbReference>
<sequence length="421" mass="46140">MKKQGRSGKRKGESDFPILNRRGDRKLVYLDSASTSLKPKQVVQAVVDFYEKYSANVHRGIYWESEQATEKYEAVRGKVAKFINAEADEIIFIKNTTEAINLVAKTWDERGKGKRERGKSKKILVSIMEHHSNLVPWQELVRGKGEGGRGKLVLLDINKNGELDLSELESNFKGVGLVAITHVSNVLGTINPIREIVKKAHQVGALVLVDGAQTVGHMKVDIKELGCDFYAFSGHKMLGPSGVGVLWIRKEIAENLPPFLTGGGMISRATMEEATYLDTPHKFEAGTPNIEGVIGLGAAIDYLESLGMEKIRQREKSLVVYALKKLAKVAGLTIYGPMNASVRGGVIAFNIAGIHPHDLASMLDQGGIAIRAGHHCAMPLHARLGIKASARISFSVYNSFQDIDKLVESLEAASKKLSFRT</sequence>
<dbReference type="InterPro" id="IPR016454">
    <property type="entry name" value="Cysteine_dSase"/>
</dbReference>
<evidence type="ECO:0000256" key="4">
    <source>
        <dbReference type="ARBA" id="ARBA00022679"/>
    </source>
</evidence>
<evidence type="ECO:0000313" key="11">
    <source>
        <dbReference type="Proteomes" id="UP000176336"/>
    </source>
</evidence>
<protein>
    <recommendedName>
        <fullName evidence="3 8">Cysteine desulfurase</fullName>
        <ecNumber evidence="3 8">2.8.1.7</ecNumber>
    </recommendedName>
</protein>
<name>A0A1F5ITY7_9BACT</name>
<dbReference type="InterPro" id="IPR010970">
    <property type="entry name" value="Cys_dSase_SufS"/>
</dbReference>
<evidence type="ECO:0000259" key="9">
    <source>
        <dbReference type="Pfam" id="PF00266"/>
    </source>
</evidence>
<dbReference type="InterPro" id="IPR000192">
    <property type="entry name" value="Aminotrans_V_dom"/>
</dbReference>
<keyword evidence="4 8" id="KW-0808">Transferase</keyword>
<evidence type="ECO:0000256" key="3">
    <source>
        <dbReference type="ARBA" id="ARBA00012239"/>
    </source>
</evidence>
<dbReference type="AlphaFoldDB" id="A0A1F5ITY7"/>
<dbReference type="Gene3D" id="3.90.1150.10">
    <property type="entry name" value="Aspartate Aminotransferase, domain 1"/>
    <property type="match status" value="1"/>
</dbReference>
<organism evidence="10 11">
    <name type="scientific">Candidatus Daviesbacteria bacterium RIFCSPHIGHO2_01_FULL_41_23</name>
    <dbReference type="NCBI Taxonomy" id="1797764"/>
    <lineage>
        <taxon>Bacteria</taxon>
        <taxon>Candidatus Daviesiibacteriota</taxon>
    </lineage>
</organism>
<dbReference type="PIRSF" id="PIRSF005572">
    <property type="entry name" value="NifS"/>
    <property type="match status" value="1"/>
</dbReference>
<comment type="similarity">
    <text evidence="2 8">Belongs to the class-V pyridoxal-phosphate-dependent aminotransferase family. Csd subfamily.</text>
</comment>
<comment type="catalytic activity">
    <reaction evidence="6 8">
        <text>(sulfur carrier)-H + L-cysteine = (sulfur carrier)-SH + L-alanine</text>
        <dbReference type="Rhea" id="RHEA:43892"/>
        <dbReference type="Rhea" id="RHEA-COMP:14737"/>
        <dbReference type="Rhea" id="RHEA-COMP:14739"/>
        <dbReference type="ChEBI" id="CHEBI:29917"/>
        <dbReference type="ChEBI" id="CHEBI:35235"/>
        <dbReference type="ChEBI" id="CHEBI:57972"/>
        <dbReference type="ChEBI" id="CHEBI:64428"/>
        <dbReference type="EC" id="2.8.1.7"/>
    </reaction>
</comment>
<dbReference type="InterPro" id="IPR018247">
    <property type="entry name" value="EF_Hand_1_Ca_BS"/>
</dbReference>
<comment type="function">
    <text evidence="8">Catalyzes the removal of elemental sulfur and selenium atoms from L-cysteine, L-cystine, L-selenocysteine, and L-selenocystine to produce L-alanine.</text>
</comment>
<dbReference type="Gene3D" id="3.40.640.10">
    <property type="entry name" value="Type I PLP-dependent aspartate aminotransferase-like (Major domain)"/>
    <property type="match status" value="1"/>
</dbReference>
<dbReference type="PROSITE" id="PS00018">
    <property type="entry name" value="EF_HAND_1"/>
    <property type="match status" value="1"/>
</dbReference>
<gene>
    <name evidence="10" type="ORF">A2871_02335</name>
</gene>
<evidence type="ECO:0000256" key="8">
    <source>
        <dbReference type="RuleBase" id="RU004506"/>
    </source>
</evidence>
<dbReference type="PANTHER" id="PTHR43586:SF8">
    <property type="entry name" value="CYSTEINE DESULFURASE 1, CHLOROPLASTIC"/>
    <property type="match status" value="1"/>
</dbReference>
<dbReference type="Pfam" id="PF00266">
    <property type="entry name" value="Aminotran_5"/>
    <property type="match status" value="1"/>
</dbReference>
<keyword evidence="5 8" id="KW-0663">Pyridoxal phosphate</keyword>
<dbReference type="Proteomes" id="UP000176336">
    <property type="component" value="Unassembled WGS sequence"/>
</dbReference>
<evidence type="ECO:0000256" key="2">
    <source>
        <dbReference type="ARBA" id="ARBA00010447"/>
    </source>
</evidence>
<evidence type="ECO:0000256" key="7">
    <source>
        <dbReference type="RuleBase" id="RU004504"/>
    </source>
</evidence>
<dbReference type="EC" id="2.8.1.7" evidence="3 8"/>
<dbReference type="GO" id="GO:0006534">
    <property type="term" value="P:cysteine metabolic process"/>
    <property type="evidence" value="ECO:0007669"/>
    <property type="project" value="UniProtKB-UniRule"/>
</dbReference>
<accession>A0A1F5ITY7</accession>
<dbReference type="InterPro" id="IPR015421">
    <property type="entry name" value="PyrdxlP-dep_Trfase_major"/>
</dbReference>
<evidence type="ECO:0000256" key="5">
    <source>
        <dbReference type="ARBA" id="ARBA00022898"/>
    </source>
</evidence>
<evidence type="ECO:0000256" key="1">
    <source>
        <dbReference type="ARBA" id="ARBA00001933"/>
    </source>
</evidence>
<dbReference type="PROSITE" id="PS00595">
    <property type="entry name" value="AA_TRANSFER_CLASS_5"/>
    <property type="match status" value="1"/>
</dbReference>
<dbReference type="InterPro" id="IPR020578">
    <property type="entry name" value="Aminotrans_V_PyrdxlP_BS"/>
</dbReference>
<proteinExistence type="inferred from homology"/>
<dbReference type="EMBL" id="MFCR01000001">
    <property type="protein sequence ID" value="OGE19799.1"/>
    <property type="molecule type" value="Genomic_DNA"/>
</dbReference>
<feature type="domain" description="Aminotransferase class V" evidence="9">
    <location>
        <begin position="28"/>
        <end position="406"/>
    </location>
</feature>
<dbReference type="GO" id="GO:0031071">
    <property type="term" value="F:cysteine desulfurase activity"/>
    <property type="evidence" value="ECO:0007669"/>
    <property type="project" value="UniProtKB-UniRule"/>
</dbReference>
<dbReference type="InterPro" id="IPR015422">
    <property type="entry name" value="PyrdxlP-dep_Trfase_small"/>
</dbReference>
<evidence type="ECO:0000256" key="6">
    <source>
        <dbReference type="ARBA" id="ARBA00050776"/>
    </source>
</evidence>
<dbReference type="InterPro" id="IPR015424">
    <property type="entry name" value="PyrdxlP-dep_Trfase"/>
</dbReference>
<dbReference type="SUPFAM" id="SSF53383">
    <property type="entry name" value="PLP-dependent transferases"/>
    <property type="match status" value="1"/>
</dbReference>
<dbReference type="GO" id="GO:0030170">
    <property type="term" value="F:pyridoxal phosphate binding"/>
    <property type="evidence" value="ECO:0007669"/>
    <property type="project" value="UniProtKB-UniRule"/>
</dbReference>
<evidence type="ECO:0000313" key="10">
    <source>
        <dbReference type="EMBL" id="OGE19799.1"/>
    </source>
</evidence>
<comment type="cofactor">
    <cofactor evidence="1 7">
        <name>pyridoxal 5'-phosphate</name>
        <dbReference type="ChEBI" id="CHEBI:597326"/>
    </cofactor>
</comment>
<dbReference type="NCBIfam" id="TIGR01979">
    <property type="entry name" value="sufS"/>
    <property type="match status" value="1"/>
</dbReference>